<reference evidence="1 2" key="2">
    <citation type="journal article" date="2022" name="Mol. Ecol. Resour.">
        <title>The genomes of chicory, endive, great burdock and yacon provide insights into Asteraceae paleo-polyploidization history and plant inulin production.</title>
        <authorList>
            <person name="Fan W."/>
            <person name="Wang S."/>
            <person name="Wang H."/>
            <person name="Wang A."/>
            <person name="Jiang F."/>
            <person name="Liu H."/>
            <person name="Zhao H."/>
            <person name="Xu D."/>
            <person name="Zhang Y."/>
        </authorList>
    </citation>
    <scope>NUCLEOTIDE SEQUENCE [LARGE SCALE GENOMIC DNA]</scope>
    <source>
        <strain evidence="2">cv. Yunnan</strain>
        <tissue evidence="1">Leaves</tissue>
    </source>
</reference>
<comment type="caution">
    <text evidence="1">The sequence shown here is derived from an EMBL/GenBank/DDBJ whole genome shotgun (WGS) entry which is preliminary data.</text>
</comment>
<evidence type="ECO:0000313" key="1">
    <source>
        <dbReference type="EMBL" id="KAI3793975.1"/>
    </source>
</evidence>
<dbReference type="Proteomes" id="UP001056120">
    <property type="component" value="Linkage Group LG12"/>
</dbReference>
<sequence>MYGGVKRKRLTSELNWTKRSIFFELDYWSSLLLKHNLDVMHVEKNVCESLLGTLLMNDKSKDTHKAHKDLENMGIRHNLWLTQKNNKLYQPQAPYSFTPSDRERFCQFIRGVRLPDGFGSNFKNKVLPNNSNIIGLKSHDYHILMQRLLPIGVRSGLHKNVSTTINDVCTFFQKICARSVDVKDMYEANEEVVKILCNLEMIYPPTFFDIMVHLILHLPEEAILGGPVYMRWMYPFERYMKKLKAYRNKAKPEGSIVEGYVADEALTFCYMYLDGMQTKFNRPDRNADAGIPKRQFQVFSSQCRPISKKKIKALSEHANKSLQWFVLNNCDEIKAYKSEFESKFPERNMQTDFSSRLKYEANVFSSSSSSSTPDNKELRALAHGPLYASSYTACIVNGVRFVVQNRDSRRTTQNSGVVTIGEDDTPFYGQLEEIIELNYIDGYSVVLFHCKWFDTRGKRLIKQNNTTIIDIGRDWYVSKEWVVEDVHHRKLWDHPTVVNEINILHDTQSNDYTLVIDTGCEGGESSHVGYLPMRTTLNEGGDPIHVASIDLDESFINDDEEDEEDAYNLDDEDELNDDDEEDDDVVDTRYFRKMATMAQSHGGDGGDGGPYHFNSGCATGSGGSSSQKRRCKGKNLKLYKKFEQNGRKPLPIDVELHAGGYKFVGPNATDFIRAISLEVEKVVPPYYPNWAKVPIEKKRAVYPTLIDRIQEEYTRSSAESGGDSSAVDEIACMERALGHRRGHIRGVGRVVSNPTPDLFSTLLHNHIGKKWMSVYAGEF</sequence>
<proteinExistence type="predicted"/>
<evidence type="ECO:0000313" key="2">
    <source>
        <dbReference type="Proteomes" id="UP001056120"/>
    </source>
</evidence>
<gene>
    <name evidence="1" type="ORF">L1987_36599</name>
</gene>
<protein>
    <submittedName>
        <fullName evidence="1">Uncharacterized protein</fullName>
    </submittedName>
</protein>
<name>A0ACB9HFE8_9ASTR</name>
<keyword evidence="2" id="KW-1185">Reference proteome</keyword>
<accession>A0ACB9HFE8</accession>
<dbReference type="EMBL" id="CM042029">
    <property type="protein sequence ID" value="KAI3793975.1"/>
    <property type="molecule type" value="Genomic_DNA"/>
</dbReference>
<reference evidence="2" key="1">
    <citation type="journal article" date="2022" name="Mol. Ecol. Resour.">
        <title>The genomes of chicory, endive, great burdock and yacon provide insights into Asteraceae palaeo-polyploidization history and plant inulin production.</title>
        <authorList>
            <person name="Fan W."/>
            <person name="Wang S."/>
            <person name="Wang H."/>
            <person name="Wang A."/>
            <person name="Jiang F."/>
            <person name="Liu H."/>
            <person name="Zhao H."/>
            <person name="Xu D."/>
            <person name="Zhang Y."/>
        </authorList>
    </citation>
    <scope>NUCLEOTIDE SEQUENCE [LARGE SCALE GENOMIC DNA]</scope>
    <source>
        <strain evidence="2">cv. Yunnan</strain>
    </source>
</reference>
<organism evidence="1 2">
    <name type="scientific">Smallanthus sonchifolius</name>
    <dbReference type="NCBI Taxonomy" id="185202"/>
    <lineage>
        <taxon>Eukaryota</taxon>
        <taxon>Viridiplantae</taxon>
        <taxon>Streptophyta</taxon>
        <taxon>Embryophyta</taxon>
        <taxon>Tracheophyta</taxon>
        <taxon>Spermatophyta</taxon>
        <taxon>Magnoliopsida</taxon>
        <taxon>eudicotyledons</taxon>
        <taxon>Gunneridae</taxon>
        <taxon>Pentapetalae</taxon>
        <taxon>asterids</taxon>
        <taxon>campanulids</taxon>
        <taxon>Asterales</taxon>
        <taxon>Asteraceae</taxon>
        <taxon>Asteroideae</taxon>
        <taxon>Heliantheae alliance</taxon>
        <taxon>Millerieae</taxon>
        <taxon>Smallanthus</taxon>
    </lineage>
</organism>